<keyword evidence="1" id="KW-0472">Membrane</keyword>
<evidence type="ECO:0000256" key="1">
    <source>
        <dbReference type="SAM" id="Phobius"/>
    </source>
</evidence>
<organism evidence="2 3">
    <name type="scientific">Microbispora bryophytorum</name>
    <dbReference type="NCBI Taxonomy" id="1460882"/>
    <lineage>
        <taxon>Bacteria</taxon>
        <taxon>Bacillati</taxon>
        <taxon>Actinomycetota</taxon>
        <taxon>Actinomycetes</taxon>
        <taxon>Streptosporangiales</taxon>
        <taxon>Streptosporangiaceae</taxon>
        <taxon>Microbispora</taxon>
    </lineage>
</organism>
<keyword evidence="3" id="KW-1185">Reference proteome</keyword>
<keyword evidence="1" id="KW-1133">Transmembrane helix</keyword>
<evidence type="ECO:0000313" key="3">
    <source>
        <dbReference type="Proteomes" id="UP000653480"/>
    </source>
</evidence>
<feature type="transmembrane region" description="Helical" evidence="1">
    <location>
        <begin position="45"/>
        <end position="65"/>
    </location>
</feature>
<feature type="transmembrane region" description="Helical" evidence="1">
    <location>
        <begin position="204"/>
        <end position="223"/>
    </location>
</feature>
<dbReference type="InterPro" id="IPR010640">
    <property type="entry name" value="Low_temperature_requirement_A"/>
</dbReference>
<feature type="transmembrane region" description="Helical" evidence="1">
    <location>
        <begin position="20"/>
        <end position="39"/>
    </location>
</feature>
<feature type="transmembrane region" description="Helical" evidence="1">
    <location>
        <begin position="161"/>
        <end position="183"/>
    </location>
</feature>
<comment type="caution">
    <text evidence="2">The sequence shown here is derived from an EMBL/GenBank/DDBJ whole genome shotgun (WGS) entry which is preliminary data.</text>
</comment>
<dbReference type="EMBL" id="BMMN01000013">
    <property type="protein sequence ID" value="GGO25758.1"/>
    <property type="molecule type" value="Genomic_DNA"/>
</dbReference>
<dbReference type="AlphaFoldDB" id="A0A8H9H8X8"/>
<reference evidence="2" key="2">
    <citation type="submission" date="2020-09" db="EMBL/GenBank/DDBJ databases">
        <authorList>
            <person name="Sun Q."/>
            <person name="Zhou Y."/>
        </authorList>
    </citation>
    <scope>NUCLEOTIDE SEQUENCE</scope>
    <source>
        <strain evidence="2">CGMCC 4.7138</strain>
    </source>
</reference>
<protein>
    <submittedName>
        <fullName evidence="2">Membrane protein</fullName>
    </submittedName>
</protein>
<feature type="transmembrane region" description="Helical" evidence="1">
    <location>
        <begin position="229"/>
        <end position="248"/>
    </location>
</feature>
<dbReference type="Proteomes" id="UP000653480">
    <property type="component" value="Unassembled WGS sequence"/>
</dbReference>
<sequence>MHTGTLRPRGGEQRVTFTELFFDLVYVFAITQLSHLLLGHLSGRGAAQTLLLLLAVWWAWIYTAWHTNWFDPDRPSVRIVLVAVMLASLVMSAALPRAFGEHGLMFAGAYVAVQVVRTACSVAAAPRGPLRRNLTRVLAWAVLSGVFWIAGGLAHGLSRELLWAAAVGADLLAPWVGFVTPGLGRSATTDWSIDGAHLAERCQLFLIIAFGESILVTGATFAAHPSAAAGAALLTAFGASVGLWWTYFGSSAEAGSRMIAAADDPGRLARSAYTFLHLPMVAGVVVSAVADELVIHHPGGHTAPGTAIAVLGGPALFLTGHALFKRAVWGRVPRSHLVGVLVLAALGALTPLVPPLALAACATATVAGVAAHATVARRGEPRARRP</sequence>
<feature type="transmembrane region" description="Helical" evidence="1">
    <location>
        <begin position="137"/>
        <end position="155"/>
    </location>
</feature>
<name>A0A8H9H8X8_9ACTN</name>
<gene>
    <name evidence="2" type="ORF">GCM10011574_57500</name>
</gene>
<keyword evidence="1" id="KW-0812">Transmembrane</keyword>
<dbReference type="OrthoDB" id="7698234at2"/>
<feature type="transmembrane region" description="Helical" evidence="1">
    <location>
        <begin position="332"/>
        <end position="350"/>
    </location>
</feature>
<reference evidence="2" key="1">
    <citation type="journal article" date="2014" name="Int. J. Syst. Evol. Microbiol.">
        <title>Complete genome sequence of Corynebacterium casei LMG S-19264T (=DSM 44701T), isolated from a smear-ripened cheese.</title>
        <authorList>
            <consortium name="US DOE Joint Genome Institute (JGI-PGF)"/>
            <person name="Walter F."/>
            <person name="Albersmeier A."/>
            <person name="Kalinowski J."/>
            <person name="Ruckert C."/>
        </authorList>
    </citation>
    <scope>NUCLEOTIDE SEQUENCE</scope>
    <source>
        <strain evidence="2">CGMCC 4.7138</strain>
    </source>
</reference>
<feature type="transmembrane region" description="Helical" evidence="1">
    <location>
        <begin position="77"/>
        <end position="99"/>
    </location>
</feature>
<dbReference type="Pfam" id="PF06772">
    <property type="entry name" value="LtrA"/>
    <property type="match status" value="1"/>
</dbReference>
<dbReference type="PANTHER" id="PTHR36840:SF1">
    <property type="entry name" value="BLL5714 PROTEIN"/>
    <property type="match status" value="1"/>
</dbReference>
<proteinExistence type="predicted"/>
<feature type="transmembrane region" description="Helical" evidence="1">
    <location>
        <begin position="302"/>
        <end position="320"/>
    </location>
</feature>
<feature type="transmembrane region" description="Helical" evidence="1">
    <location>
        <begin position="105"/>
        <end position="125"/>
    </location>
</feature>
<feature type="transmembrane region" description="Helical" evidence="1">
    <location>
        <begin position="268"/>
        <end position="290"/>
    </location>
</feature>
<accession>A0A8H9H8X8</accession>
<dbReference type="PANTHER" id="PTHR36840">
    <property type="entry name" value="BLL5714 PROTEIN"/>
    <property type="match status" value="1"/>
</dbReference>
<dbReference type="RefSeq" id="WP_142573304.1">
    <property type="nucleotide sequence ID" value="NZ_BMMN01000013.1"/>
</dbReference>
<evidence type="ECO:0000313" key="2">
    <source>
        <dbReference type="EMBL" id="GGO25758.1"/>
    </source>
</evidence>